<feature type="transmembrane region" description="Helical" evidence="2">
    <location>
        <begin position="119"/>
        <end position="145"/>
    </location>
</feature>
<accession>A0A7S3RNY4</accession>
<gene>
    <name evidence="3" type="ORF">EHUX00137_LOCUS4993</name>
</gene>
<evidence type="ECO:0000256" key="1">
    <source>
        <dbReference type="SAM" id="MobiDB-lite"/>
    </source>
</evidence>
<sequence length="241" mass="26891">MRTALATEVHRSDSTSKLISSPSRSLTPDLPETEDEAAWLGAEDAVPGFLSPKTKLGWLPQRSVTVAFSCLAFFAPFLWGAWPMWPVQCALSLLSDYVHTGQDSWWHVADRLLARSLSVFMICTSLVSLGLWCTVALIAGSFSFYGISVRAMWRQDYTTYVWARRPSHCPRGRRQKGLPRSRRARARRRRTRCGTSPRAPPTQSSWRACATRPSRRSAGRARGSLATSAADVYRGGRLGRT</sequence>
<dbReference type="EMBL" id="HBIR01007332">
    <property type="protein sequence ID" value="CAE0529573.1"/>
    <property type="molecule type" value="Transcribed_RNA"/>
</dbReference>
<organism evidence="3">
    <name type="scientific">Emiliania huxleyi</name>
    <name type="common">Coccolithophore</name>
    <name type="synonym">Pontosphaera huxleyi</name>
    <dbReference type="NCBI Taxonomy" id="2903"/>
    <lineage>
        <taxon>Eukaryota</taxon>
        <taxon>Haptista</taxon>
        <taxon>Haptophyta</taxon>
        <taxon>Prymnesiophyceae</taxon>
        <taxon>Isochrysidales</taxon>
        <taxon>Noelaerhabdaceae</taxon>
        <taxon>Emiliania</taxon>
    </lineage>
</organism>
<evidence type="ECO:0000256" key="2">
    <source>
        <dbReference type="SAM" id="Phobius"/>
    </source>
</evidence>
<keyword evidence="2" id="KW-0812">Transmembrane</keyword>
<feature type="region of interest" description="Disordered" evidence="1">
    <location>
        <begin position="169"/>
        <end position="226"/>
    </location>
</feature>
<feature type="region of interest" description="Disordered" evidence="1">
    <location>
        <begin position="1"/>
        <end position="30"/>
    </location>
</feature>
<evidence type="ECO:0000313" key="3">
    <source>
        <dbReference type="EMBL" id="CAE0529573.1"/>
    </source>
</evidence>
<proteinExistence type="predicted"/>
<reference evidence="3" key="1">
    <citation type="submission" date="2021-01" db="EMBL/GenBank/DDBJ databases">
        <authorList>
            <person name="Corre E."/>
            <person name="Pelletier E."/>
            <person name="Niang G."/>
            <person name="Scheremetjew M."/>
            <person name="Finn R."/>
            <person name="Kale V."/>
            <person name="Holt S."/>
            <person name="Cochrane G."/>
            <person name="Meng A."/>
            <person name="Brown T."/>
            <person name="Cohen L."/>
        </authorList>
    </citation>
    <scope>NUCLEOTIDE SEQUENCE</scope>
    <source>
        <strain evidence="3">379</strain>
    </source>
</reference>
<keyword evidence="2" id="KW-0472">Membrane</keyword>
<name>A0A7S3RNY4_EMIHU</name>
<keyword evidence="2" id="KW-1133">Transmembrane helix</keyword>
<feature type="transmembrane region" description="Helical" evidence="2">
    <location>
        <begin position="63"/>
        <end position="82"/>
    </location>
</feature>
<dbReference type="AlphaFoldDB" id="A0A7S3RNY4"/>
<feature type="compositionally biased region" description="Polar residues" evidence="1">
    <location>
        <begin position="15"/>
        <end position="26"/>
    </location>
</feature>
<protein>
    <submittedName>
        <fullName evidence="3">Uncharacterized protein</fullName>
    </submittedName>
</protein>
<feature type="compositionally biased region" description="Basic residues" evidence="1">
    <location>
        <begin position="169"/>
        <end position="192"/>
    </location>
</feature>